<keyword evidence="3" id="KW-1185">Reference proteome</keyword>
<keyword evidence="1" id="KW-1133">Transmembrane helix</keyword>
<keyword evidence="1" id="KW-0472">Membrane</keyword>
<dbReference type="Proteomes" id="UP001386955">
    <property type="component" value="Unassembled WGS sequence"/>
</dbReference>
<evidence type="ECO:0000313" key="3">
    <source>
        <dbReference type="Proteomes" id="UP001386955"/>
    </source>
</evidence>
<organism evidence="2 3">
    <name type="scientific">Psophocarpus tetragonolobus</name>
    <name type="common">Winged bean</name>
    <name type="synonym">Dolichos tetragonolobus</name>
    <dbReference type="NCBI Taxonomy" id="3891"/>
    <lineage>
        <taxon>Eukaryota</taxon>
        <taxon>Viridiplantae</taxon>
        <taxon>Streptophyta</taxon>
        <taxon>Embryophyta</taxon>
        <taxon>Tracheophyta</taxon>
        <taxon>Spermatophyta</taxon>
        <taxon>Magnoliopsida</taxon>
        <taxon>eudicotyledons</taxon>
        <taxon>Gunneridae</taxon>
        <taxon>Pentapetalae</taxon>
        <taxon>rosids</taxon>
        <taxon>fabids</taxon>
        <taxon>Fabales</taxon>
        <taxon>Fabaceae</taxon>
        <taxon>Papilionoideae</taxon>
        <taxon>50 kb inversion clade</taxon>
        <taxon>NPAAA clade</taxon>
        <taxon>indigoferoid/millettioid clade</taxon>
        <taxon>Phaseoleae</taxon>
        <taxon>Psophocarpus</taxon>
    </lineage>
</organism>
<dbReference type="PANTHER" id="PTHR38364">
    <property type="entry name" value="OSJNBA0022H21.9 PROTEIN"/>
    <property type="match status" value="1"/>
</dbReference>
<dbReference type="EMBL" id="JAYMYS010000001">
    <property type="protein sequence ID" value="KAK7412379.1"/>
    <property type="molecule type" value="Genomic_DNA"/>
</dbReference>
<dbReference type="PANTHER" id="PTHR38364:SF1">
    <property type="entry name" value="OS04G0475300 PROTEIN"/>
    <property type="match status" value="1"/>
</dbReference>
<name>A0AAN9XXB0_PSOTE</name>
<proteinExistence type="predicted"/>
<feature type="transmembrane region" description="Helical" evidence="1">
    <location>
        <begin position="150"/>
        <end position="169"/>
    </location>
</feature>
<sequence length="175" mass="20657">MLTVIDFGVEFYLSNLHNHIIQEELELEAGKRVMEESTWEQRVEALTHILTSPTGRPSLDSQWFIGTQMPCYLNWDYPPFLCTSNRGLINKWLLNRVLGRRPPPSWRSKCPFHQPPPLILAHGLHPPLWSPLQRRAFVRNRFSRPRRKHINPLFPILIPNLFLFSLLIWNPFPHP</sequence>
<reference evidence="2 3" key="1">
    <citation type="submission" date="2024-01" db="EMBL/GenBank/DDBJ databases">
        <title>The genomes of 5 underutilized Papilionoideae crops provide insights into root nodulation and disease resistanc.</title>
        <authorList>
            <person name="Jiang F."/>
        </authorList>
    </citation>
    <scope>NUCLEOTIDE SEQUENCE [LARGE SCALE GENOMIC DNA]</scope>
    <source>
        <strain evidence="2">DUOXIRENSHENG_FW03</strain>
        <tissue evidence="2">Leaves</tissue>
    </source>
</reference>
<evidence type="ECO:0000313" key="2">
    <source>
        <dbReference type="EMBL" id="KAK7412379.1"/>
    </source>
</evidence>
<keyword evidence="1" id="KW-0812">Transmembrane</keyword>
<accession>A0AAN9XXB0</accession>
<protein>
    <submittedName>
        <fullName evidence="2">Uncharacterized protein</fullName>
    </submittedName>
</protein>
<comment type="caution">
    <text evidence="2">The sequence shown here is derived from an EMBL/GenBank/DDBJ whole genome shotgun (WGS) entry which is preliminary data.</text>
</comment>
<evidence type="ECO:0000256" key="1">
    <source>
        <dbReference type="SAM" id="Phobius"/>
    </source>
</evidence>
<gene>
    <name evidence="2" type="ORF">VNO78_03835</name>
</gene>
<dbReference type="AlphaFoldDB" id="A0AAN9XXB0"/>